<dbReference type="Proteomes" id="UP000203589">
    <property type="component" value="Chromosome"/>
</dbReference>
<evidence type="ECO:0000313" key="1">
    <source>
        <dbReference type="EMBL" id="ASP19981.1"/>
    </source>
</evidence>
<name>A0A222E1Z4_9RHOB</name>
<keyword evidence="2" id="KW-1185">Reference proteome</keyword>
<sequence length="38" mass="4305">MFNYCYTFVVLRERRDTTGGLLVSGHFRIAQGLLSLVA</sequence>
<proteinExistence type="predicted"/>
<organism evidence="1 2">
    <name type="scientific">Antarctobacter heliothermus</name>
    <dbReference type="NCBI Taxonomy" id="74033"/>
    <lineage>
        <taxon>Bacteria</taxon>
        <taxon>Pseudomonadati</taxon>
        <taxon>Pseudomonadota</taxon>
        <taxon>Alphaproteobacteria</taxon>
        <taxon>Rhodobacterales</taxon>
        <taxon>Roseobacteraceae</taxon>
        <taxon>Antarctobacter</taxon>
    </lineage>
</organism>
<accession>A0A222E1Z4</accession>
<evidence type="ECO:0000313" key="2">
    <source>
        <dbReference type="Proteomes" id="UP000203589"/>
    </source>
</evidence>
<reference evidence="1 2" key="1">
    <citation type="submission" date="2017-07" db="EMBL/GenBank/DDBJ databases">
        <title>Genome Sequence of Antarctobacter heliothermus Strain SMS3 Isolated from a culture of the Diatom Skeletonema marinoi.</title>
        <authorList>
            <person name="Topel M."/>
            <person name="Pinder M.I.M."/>
            <person name="Johansson O.N."/>
            <person name="Kourtchenko O."/>
            <person name="Godhe A."/>
            <person name="Clarke A.K."/>
        </authorList>
    </citation>
    <scope>NUCLEOTIDE SEQUENCE [LARGE SCALE GENOMIC DNA]</scope>
    <source>
        <strain evidence="1 2">SMS3</strain>
    </source>
</reference>
<dbReference type="AlphaFoldDB" id="A0A222E1Z4"/>
<dbReference type="KEGG" id="aht:ANTHELSMS3_01270"/>
<dbReference type="EMBL" id="CP022540">
    <property type="protein sequence ID" value="ASP19981.1"/>
    <property type="molecule type" value="Genomic_DNA"/>
</dbReference>
<gene>
    <name evidence="1" type="ORF">ANTHELSMS3_01270</name>
</gene>
<protein>
    <submittedName>
        <fullName evidence="1">Uncharacterized protein</fullName>
    </submittedName>
</protein>